<keyword evidence="1" id="KW-1133">Transmembrane helix</keyword>
<evidence type="ECO:0000313" key="2">
    <source>
        <dbReference type="EMBL" id="TDO02740.1"/>
    </source>
</evidence>
<feature type="transmembrane region" description="Helical" evidence="1">
    <location>
        <begin position="340"/>
        <end position="359"/>
    </location>
</feature>
<dbReference type="EMBL" id="SNWI01000004">
    <property type="protein sequence ID" value="TDO02740.1"/>
    <property type="molecule type" value="Genomic_DNA"/>
</dbReference>
<feature type="transmembrane region" description="Helical" evidence="1">
    <location>
        <begin position="145"/>
        <end position="164"/>
    </location>
</feature>
<feature type="transmembrane region" description="Helical" evidence="1">
    <location>
        <begin position="252"/>
        <end position="271"/>
    </location>
</feature>
<sequence length="406" mass="46293">MSAFYLATKNKMKRLLNSKTWILILQYCLVQFTYYSLRAGGFLHFIDRFGFSKDDALEVSQLFQYIPLIGLIAAAIFIPLNRFLQKLWIYFIPIFIGIGLCLIPQPLVVMTGISLFLVTGAFIKVNVLVQLFTSQGNYKYFDDRIFILLFLLINLATFLSPLSYELFSKYISQNLAPGVPSLILWAIGGALFYRYYQNQPPFEFRVNYQSLRINPLWVFGSAFLLLLLYSLLHSRFNVIIKDTTLPNFRASLPYALTGLTGIITAVGLLYLPRYNTFQKVVTTIILLLAICCLTALFSSSESPNFIKGWAMLMTASYSILDIFIYPVLYTVVLLSFPTTWSYTGIALFMAIPQILYHLSENLGVIEFKGDLILVGLLLLAGLFLILNWNGQYAFKYNNSIQHADQE</sequence>
<keyword evidence="1" id="KW-0472">Membrane</keyword>
<feature type="transmembrane region" description="Helical" evidence="1">
    <location>
        <begin position="280"/>
        <end position="297"/>
    </location>
</feature>
<dbReference type="AlphaFoldDB" id="A0A4R6H3T0"/>
<reference evidence="2 3" key="1">
    <citation type="submission" date="2019-03" db="EMBL/GenBank/DDBJ databases">
        <title>Freshwater and sediment microbial communities from various areas in North America, analyzing microbe dynamics in response to fracking.</title>
        <authorList>
            <person name="Lamendella R."/>
        </authorList>
    </citation>
    <scope>NUCLEOTIDE SEQUENCE [LARGE SCALE GENOMIC DNA]</scope>
    <source>
        <strain evidence="2 3">114D</strain>
    </source>
</reference>
<feature type="transmembrane region" description="Helical" evidence="1">
    <location>
        <begin position="371"/>
        <end position="388"/>
    </location>
</feature>
<evidence type="ECO:0000256" key="1">
    <source>
        <dbReference type="SAM" id="Phobius"/>
    </source>
</evidence>
<feature type="transmembrane region" description="Helical" evidence="1">
    <location>
        <begin position="216"/>
        <end position="232"/>
    </location>
</feature>
<keyword evidence="1" id="KW-0812">Transmembrane</keyword>
<name>A0A4R6H3T0_9BACT</name>
<feature type="transmembrane region" description="Helical" evidence="1">
    <location>
        <begin position="62"/>
        <end position="80"/>
    </location>
</feature>
<protein>
    <submittedName>
        <fullName evidence="2">Uncharacterized protein</fullName>
    </submittedName>
</protein>
<feature type="transmembrane region" description="Helical" evidence="1">
    <location>
        <begin position="176"/>
        <end position="196"/>
    </location>
</feature>
<feature type="transmembrane region" description="Helical" evidence="1">
    <location>
        <begin position="21"/>
        <end position="42"/>
    </location>
</feature>
<organism evidence="2 3">
    <name type="scientific">Sunxiuqinia elliptica</name>
    <dbReference type="NCBI Taxonomy" id="655355"/>
    <lineage>
        <taxon>Bacteria</taxon>
        <taxon>Pseudomonadati</taxon>
        <taxon>Bacteroidota</taxon>
        <taxon>Bacteroidia</taxon>
        <taxon>Marinilabiliales</taxon>
        <taxon>Prolixibacteraceae</taxon>
        <taxon>Sunxiuqinia</taxon>
    </lineage>
</organism>
<accession>A0A4R6H3T0</accession>
<feature type="transmembrane region" description="Helical" evidence="1">
    <location>
        <begin position="309"/>
        <end position="328"/>
    </location>
</feature>
<comment type="caution">
    <text evidence="2">The sequence shown here is derived from an EMBL/GenBank/DDBJ whole genome shotgun (WGS) entry which is preliminary data.</text>
</comment>
<evidence type="ECO:0000313" key="3">
    <source>
        <dbReference type="Proteomes" id="UP000294848"/>
    </source>
</evidence>
<gene>
    <name evidence="2" type="ORF">DET52_104206</name>
</gene>
<dbReference type="Proteomes" id="UP000294848">
    <property type="component" value="Unassembled WGS sequence"/>
</dbReference>
<feature type="transmembrane region" description="Helical" evidence="1">
    <location>
        <begin position="113"/>
        <end position="133"/>
    </location>
</feature>
<feature type="transmembrane region" description="Helical" evidence="1">
    <location>
        <begin position="87"/>
        <end position="107"/>
    </location>
</feature>
<proteinExistence type="predicted"/>